<comment type="subcellular location">
    <subcellularLocation>
        <location evidence="1 10">Cytoplasm</location>
    </subcellularLocation>
</comment>
<evidence type="ECO:0000313" key="15">
    <source>
        <dbReference type="EMBL" id="NLJ17407.1"/>
    </source>
</evidence>
<dbReference type="SUPFAM" id="SSF58014">
    <property type="entry name" value="Coiled-coil domain of nucleotide exchange factor GrpE"/>
    <property type="match status" value="1"/>
</dbReference>
<dbReference type="InterPro" id="IPR013805">
    <property type="entry name" value="GrpE_CC"/>
</dbReference>
<evidence type="ECO:0000256" key="7">
    <source>
        <dbReference type="ARBA" id="ARBA00053401"/>
    </source>
</evidence>
<dbReference type="Gene3D" id="2.30.22.10">
    <property type="entry name" value="Head domain of nucleotide exchange factor GrpE"/>
    <property type="match status" value="1"/>
</dbReference>
<dbReference type="RefSeq" id="WP_276645855.1">
    <property type="nucleotide sequence ID" value="NZ_JAAYSM010000026.1"/>
</dbReference>
<feature type="region of interest" description="Disordered" evidence="14">
    <location>
        <begin position="1"/>
        <end position="56"/>
    </location>
</feature>
<dbReference type="FunFam" id="2.30.22.10:FF:000001">
    <property type="entry name" value="Protein GrpE"/>
    <property type="match status" value="1"/>
</dbReference>
<dbReference type="GO" id="GO:0005737">
    <property type="term" value="C:cytoplasm"/>
    <property type="evidence" value="ECO:0007669"/>
    <property type="project" value="UniProtKB-SubCell"/>
</dbReference>
<evidence type="ECO:0000256" key="4">
    <source>
        <dbReference type="ARBA" id="ARBA00022490"/>
    </source>
</evidence>
<dbReference type="GO" id="GO:0000774">
    <property type="term" value="F:adenyl-nucleotide exchange factor activity"/>
    <property type="evidence" value="ECO:0007669"/>
    <property type="project" value="InterPro"/>
</dbReference>
<organism evidence="15 16">
    <name type="scientific">Globicatella sulfidifaciens</name>
    <dbReference type="NCBI Taxonomy" id="136093"/>
    <lineage>
        <taxon>Bacteria</taxon>
        <taxon>Bacillati</taxon>
        <taxon>Bacillota</taxon>
        <taxon>Bacilli</taxon>
        <taxon>Lactobacillales</taxon>
        <taxon>Aerococcaceae</taxon>
        <taxon>Globicatella</taxon>
    </lineage>
</organism>
<keyword evidence="6 10" id="KW-0143">Chaperone</keyword>
<dbReference type="NCBIfam" id="NF010738">
    <property type="entry name" value="PRK14140.1"/>
    <property type="match status" value="1"/>
</dbReference>
<reference evidence="15 16" key="1">
    <citation type="journal article" date="2020" name="Biotechnol. Biofuels">
        <title>New insights from the biogas microbiome by comprehensive genome-resolved metagenomics of nearly 1600 species originating from multiple anaerobic digesters.</title>
        <authorList>
            <person name="Campanaro S."/>
            <person name="Treu L."/>
            <person name="Rodriguez-R L.M."/>
            <person name="Kovalovszki A."/>
            <person name="Ziels R.M."/>
            <person name="Maus I."/>
            <person name="Zhu X."/>
            <person name="Kougias P.G."/>
            <person name="Basile A."/>
            <person name="Luo G."/>
            <person name="Schluter A."/>
            <person name="Konstantinidis K.T."/>
            <person name="Angelidaki I."/>
        </authorList>
    </citation>
    <scope>NUCLEOTIDE SEQUENCE [LARGE SCALE GENOMIC DNA]</scope>
    <source>
        <strain evidence="15">AS23ysBPME_34</strain>
    </source>
</reference>
<dbReference type="SUPFAM" id="SSF51064">
    <property type="entry name" value="Head domain of nucleotide exchange factor GrpE"/>
    <property type="match status" value="1"/>
</dbReference>
<evidence type="ECO:0000256" key="11">
    <source>
        <dbReference type="RuleBase" id="RU000639"/>
    </source>
</evidence>
<dbReference type="InterPro" id="IPR009012">
    <property type="entry name" value="GrpE_head"/>
</dbReference>
<evidence type="ECO:0000256" key="1">
    <source>
        <dbReference type="ARBA" id="ARBA00004496"/>
    </source>
</evidence>
<evidence type="ECO:0000256" key="3">
    <source>
        <dbReference type="ARBA" id="ARBA00011738"/>
    </source>
</evidence>
<dbReference type="Proteomes" id="UP000541058">
    <property type="component" value="Unassembled WGS sequence"/>
</dbReference>
<dbReference type="PANTHER" id="PTHR21237">
    <property type="entry name" value="GRPE PROTEIN"/>
    <property type="match status" value="1"/>
</dbReference>
<dbReference type="PRINTS" id="PR00773">
    <property type="entry name" value="GRPEPROTEIN"/>
</dbReference>
<dbReference type="GO" id="GO:0006457">
    <property type="term" value="P:protein folding"/>
    <property type="evidence" value="ECO:0007669"/>
    <property type="project" value="InterPro"/>
</dbReference>
<keyword evidence="13" id="KW-0175">Coiled coil</keyword>
<keyword evidence="4 10" id="KW-0963">Cytoplasm</keyword>
<gene>
    <name evidence="10 15" type="primary">grpE</name>
    <name evidence="15" type="ORF">GX355_00945</name>
</gene>
<sequence>MAEENKRNEELEKDVPEVEVDSQTAEDVVETTAEVKATSTDEETVETTAEVEATSTVEKTVETKVEENPLAELEAKNDALEDQVLRLQAEIANMKRTNAKDRQDLAKYRSQKLATSMLEVVDNLERALQSEANSDDAKALKKGVEMVLSQLQNAFESENIKVIDPMGEKFDPNFHQAVSVMEAEEGQDSDVVINVLQKGYLLHERVIRPAMVIVSQ</sequence>
<dbReference type="NCBIfam" id="NF010759">
    <property type="entry name" value="PRK14162.1"/>
    <property type="match status" value="1"/>
</dbReference>
<dbReference type="InterPro" id="IPR000740">
    <property type="entry name" value="GrpE"/>
</dbReference>
<evidence type="ECO:0000256" key="6">
    <source>
        <dbReference type="ARBA" id="ARBA00023186"/>
    </source>
</evidence>
<feature type="compositionally biased region" description="Low complexity" evidence="14">
    <location>
        <begin position="46"/>
        <end position="56"/>
    </location>
</feature>
<accession>A0A7X8C212</accession>
<dbReference type="PROSITE" id="PS01071">
    <property type="entry name" value="GRPE"/>
    <property type="match status" value="1"/>
</dbReference>
<dbReference type="Gene3D" id="3.90.20.20">
    <property type="match status" value="1"/>
</dbReference>
<feature type="coiled-coil region" evidence="13">
    <location>
        <begin position="70"/>
        <end position="111"/>
    </location>
</feature>
<dbReference type="CDD" id="cd00446">
    <property type="entry name" value="GrpE"/>
    <property type="match status" value="1"/>
</dbReference>
<comment type="caution">
    <text evidence="15">The sequence shown here is derived from an EMBL/GenBank/DDBJ whole genome shotgun (WGS) entry which is preliminary data.</text>
</comment>
<proteinExistence type="inferred from homology"/>
<dbReference type="GO" id="GO:0051082">
    <property type="term" value="F:unfolded protein binding"/>
    <property type="evidence" value="ECO:0007669"/>
    <property type="project" value="TreeGrafter"/>
</dbReference>
<evidence type="ECO:0000256" key="5">
    <source>
        <dbReference type="ARBA" id="ARBA00023016"/>
    </source>
</evidence>
<comment type="similarity">
    <text evidence="2 10 12">Belongs to the GrpE family.</text>
</comment>
<dbReference type="Pfam" id="PF01025">
    <property type="entry name" value="GrpE"/>
    <property type="match status" value="1"/>
</dbReference>
<dbReference type="EMBL" id="JAAYSM010000026">
    <property type="protein sequence ID" value="NLJ17407.1"/>
    <property type="molecule type" value="Genomic_DNA"/>
</dbReference>
<evidence type="ECO:0000256" key="14">
    <source>
        <dbReference type="SAM" id="MobiDB-lite"/>
    </source>
</evidence>
<name>A0A7X8C212_9LACT</name>
<evidence type="ECO:0000256" key="8">
    <source>
        <dbReference type="ARBA" id="ARBA00072274"/>
    </source>
</evidence>
<dbReference type="HAMAP" id="MF_01151">
    <property type="entry name" value="GrpE"/>
    <property type="match status" value="1"/>
</dbReference>
<evidence type="ECO:0000256" key="2">
    <source>
        <dbReference type="ARBA" id="ARBA00009054"/>
    </source>
</evidence>
<feature type="compositionally biased region" description="Basic and acidic residues" evidence="14">
    <location>
        <begin position="1"/>
        <end position="16"/>
    </location>
</feature>
<dbReference type="GO" id="GO:0042803">
    <property type="term" value="F:protein homodimerization activity"/>
    <property type="evidence" value="ECO:0007669"/>
    <property type="project" value="InterPro"/>
</dbReference>
<protein>
    <recommendedName>
        <fullName evidence="8 10">Protein GrpE</fullName>
    </recommendedName>
    <alternativeName>
        <fullName evidence="9 10">HSP-70 cofactor</fullName>
    </alternativeName>
</protein>
<evidence type="ECO:0000256" key="10">
    <source>
        <dbReference type="HAMAP-Rule" id="MF_01151"/>
    </source>
</evidence>
<comment type="function">
    <text evidence="7 10 11">Participates actively in the response to hyperosmotic and heat shock by preventing the aggregation of stress-denatured proteins, in association with DnaK and GrpE. It is the nucleotide exchange factor for DnaK and may function as a thermosensor. Unfolded proteins bind initially to DnaJ; upon interaction with the DnaJ-bound protein, DnaK hydrolyzes its bound ATP, resulting in the formation of a stable complex. GrpE releases ADP from DnaK; ATP binding to DnaK triggers the release of the substrate protein, thus completing the reaction cycle. Several rounds of ATP-dependent interactions between DnaJ, DnaK and GrpE are required for fully efficient folding.</text>
</comment>
<dbReference type="GO" id="GO:0051087">
    <property type="term" value="F:protein-folding chaperone binding"/>
    <property type="evidence" value="ECO:0007669"/>
    <property type="project" value="InterPro"/>
</dbReference>
<evidence type="ECO:0000256" key="9">
    <source>
        <dbReference type="ARBA" id="ARBA00076414"/>
    </source>
</evidence>
<evidence type="ECO:0000313" key="16">
    <source>
        <dbReference type="Proteomes" id="UP000541058"/>
    </source>
</evidence>
<dbReference type="AlphaFoldDB" id="A0A7X8C212"/>
<comment type="subunit">
    <text evidence="3 10">Homodimer.</text>
</comment>
<evidence type="ECO:0000256" key="13">
    <source>
        <dbReference type="SAM" id="Coils"/>
    </source>
</evidence>
<keyword evidence="5 10" id="KW-0346">Stress response</keyword>
<dbReference type="PANTHER" id="PTHR21237:SF23">
    <property type="entry name" value="GRPE PROTEIN HOMOLOG, MITOCHONDRIAL"/>
    <property type="match status" value="1"/>
</dbReference>
<evidence type="ECO:0000256" key="12">
    <source>
        <dbReference type="RuleBase" id="RU004478"/>
    </source>
</evidence>